<dbReference type="AlphaFoldDB" id="A0A369J1P3"/>
<proteinExistence type="predicted"/>
<evidence type="ECO:0000313" key="3">
    <source>
        <dbReference type="Proteomes" id="UP000076154"/>
    </source>
</evidence>
<feature type="domain" description="DUF5648" evidence="1">
    <location>
        <begin position="93"/>
        <end position="230"/>
    </location>
</feature>
<reference evidence="2" key="1">
    <citation type="submission" date="2018-04" db="EMBL/GenBank/DDBJ databases">
        <title>Whole genome sequencing of Hypsizygus marmoreus.</title>
        <authorList>
            <person name="Choi I.-G."/>
            <person name="Min B."/>
            <person name="Kim J.-G."/>
            <person name="Kim S."/>
            <person name="Oh Y.-L."/>
            <person name="Kong W.-S."/>
            <person name="Park H."/>
            <person name="Jeong J."/>
            <person name="Song E.-S."/>
        </authorList>
    </citation>
    <scope>NUCLEOTIDE SEQUENCE [LARGE SCALE GENOMIC DNA]</scope>
    <source>
        <strain evidence="2">51987-8</strain>
    </source>
</reference>
<dbReference type="Proteomes" id="UP000076154">
    <property type="component" value="Unassembled WGS sequence"/>
</dbReference>
<evidence type="ECO:0000259" key="1">
    <source>
        <dbReference type="Pfam" id="PF18885"/>
    </source>
</evidence>
<keyword evidence="3" id="KW-1185">Reference proteome</keyword>
<dbReference type="EMBL" id="LUEZ02000137">
    <property type="protein sequence ID" value="RDB15911.1"/>
    <property type="molecule type" value="Genomic_DNA"/>
</dbReference>
<organism evidence="2 3">
    <name type="scientific">Hypsizygus marmoreus</name>
    <name type="common">White beech mushroom</name>
    <name type="synonym">Agaricus marmoreus</name>
    <dbReference type="NCBI Taxonomy" id="39966"/>
    <lineage>
        <taxon>Eukaryota</taxon>
        <taxon>Fungi</taxon>
        <taxon>Dikarya</taxon>
        <taxon>Basidiomycota</taxon>
        <taxon>Agaricomycotina</taxon>
        <taxon>Agaricomycetes</taxon>
        <taxon>Agaricomycetidae</taxon>
        <taxon>Agaricales</taxon>
        <taxon>Tricholomatineae</taxon>
        <taxon>Lyophyllaceae</taxon>
        <taxon>Hypsizygus</taxon>
    </lineage>
</organism>
<comment type="caution">
    <text evidence="2">The sequence shown here is derived from an EMBL/GenBank/DDBJ whole genome shotgun (WGS) entry which is preliminary data.</text>
</comment>
<dbReference type="Pfam" id="PF18885">
    <property type="entry name" value="DUF5648"/>
    <property type="match status" value="1"/>
</dbReference>
<accession>A0A369J1P3</accession>
<dbReference type="InterPro" id="IPR043708">
    <property type="entry name" value="DUF5648"/>
</dbReference>
<dbReference type="OrthoDB" id="9971254at2759"/>
<name>A0A369J1P3_HYPMA</name>
<sequence length="232" mass="25651">MQSEYYYSMWMLLRYSDARSFTTSPATDQGVFPQLKYFVTWEESTMKFTFSLITAAFISISWGSPLPSPQSDGAISVEARSAQTCGDSNTAVPLYRAYNALGGDHFYTTSAIEIQSAAAIGWTFNEGITGHLFPNQQLGTVPFYRLYNPSIIDHFYTTSAQQRDVAIANLGYVFENVVGYVYPDTACGGSPLYRLYNSVLTDHFYTMSASERDFAAANGWVGEGVAAYVLPA</sequence>
<dbReference type="InParanoid" id="A0A369J1P3"/>
<protein>
    <recommendedName>
        <fullName evidence="1">DUF5648 domain-containing protein</fullName>
    </recommendedName>
</protein>
<evidence type="ECO:0000313" key="2">
    <source>
        <dbReference type="EMBL" id="RDB15911.1"/>
    </source>
</evidence>
<gene>
    <name evidence="2" type="ORF">Hypma_003509</name>
</gene>